<evidence type="ECO:0000256" key="1">
    <source>
        <dbReference type="ARBA" id="ARBA00004219"/>
    </source>
</evidence>
<keyword evidence="4" id="KW-0843">Virulence</keyword>
<name>A0A1N7FMI0_9GAMM</name>
<reference evidence="7" key="1">
    <citation type="submission" date="2017-01" db="EMBL/GenBank/DDBJ databases">
        <authorList>
            <person name="Varghese N."/>
            <person name="Submissions S."/>
        </authorList>
    </citation>
    <scope>NUCLEOTIDE SEQUENCE [LARGE SCALE GENOMIC DNA]</scope>
    <source>
        <strain evidence="7">DSM 21768</strain>
    </source>
</reference>
<evidence type="ECO:0000313" key="6">
    <source>
        <dbReference type="EMBL" id="SIS01569.1"/>
    </source>
</evidence>
<dbReference type="AlphaFoldDB" id="A0A1N7FMI0"/>
<comment type="subcellular location">
    <subcellularLocation>
        <location evidence="1">Target cell</location>
        <location evidence="1">Target cell cytoplasm</location>
    </subcellularLocation>
</comment>
<sequence>SPQVGYNIGQYFKQNKTLNQLDNGNRPEEQSPQHLLAHAILGAATNYATGNDPMTGAASAISNEAIAPILANYLYGKKPNELSQEQKDTITSILNLTTVTTAYSTTGGSVADAVNGAEIGRVGVENNNEMYLEAEREGAWILADGDRDKYFKLISLQGQVKIVMQSVESVHQTYNDMTIINISGGVAGYTIVINNKNGRVFTSGHPDINVSSLSNILSAGASVNFGSIVGGVKNAGEIDRVIEGPSFATEACKVVCVGRVVTKAGDKINTYGVGINAGYGSRLSGASGIGASGSTMKATELVLTSEQIKKLLGGKK</sequence>
<keyword evidence="3" id="KW-1266">Target cell cytoplasm</keyword>
<gene>
    <name evidence="6" type="ORF">SAMN02745664_11451</name>
</gene>
<accession>A0A1N7FMI0</accession>
<protein>
    <submittedName>
        <fullName evidence="6">Pre-toxin domain with VENN motif-containing protein</fullName>
    </submittedName>
</protein>
<organism evidence="6 7">
    <name type="scientific">Moraxella cuniculi DSM 21768</name>
    <dbReference type="NCBI Taxonomy" id="1122245"/>
    <lineage>
        <taxon>Bacteria</taxon>
        <taxon>Pseudomonadati</taxon>
        <taxon>Pseudomonadota</taxon>
        <taxon>Gammaproteobacteria</taxon>
        <taxon>Moraxellales</taxon>
        <taxon>Moraxellaceae</taxon>
        <taxon>Moraxella</taxon>
    </lineage>
</organism>
<dbReference type="InterPro" id="IPR006914">
    <property type="entry name" value="VENN_dom"/>
</dbReference>
<feature type="domain" description="VENN motif-containing" evidence="5">
    <location>
        <begin position="79"/>
        <end position="127"/>
    </location>
</feature>
<keyword evidence="2" id="KW-0800">Toxin</keyword>
<evidence type="ECO:0000259" key="5">
    <source>
        <dbReference type="Pfam" id="PF04829"/>
    </source>
</evidence>
<feature type="non-terminal residue" evidence="6">
    <location>
        <position position="1"/>
    </location>
</feature>
<evidence type="ECO:0000256" key="2">
    <source>
        <dbReference type="ARBA" id="ARBA00022656"/>
    </source>
</evidence>
<dbReference type="EMBL" id="FTNU01000014">
    <property type="protein sequence ID" value="SIS01569.1"/>
    <property type="molecule type" value="Genomic_DNA"/>
</dbReference>
<proteinExistence type="predicted"/>
<evidence type="ECO:0000256" key="4">
    <source>
        <dbReference type="ARBA" id="ARBA00023026"/>
    </source>
</evidence>
<dbReference type="GO" id="GO:0090729">
    <property type="term" value="F:toxin activity"/>
    <property type="evidence" value="ECO:0007669"/>
    <property type="project" value="UniProtKB-KW"/>
</dbReference>
<keyword evidence="7" id="KW-1185">Reference proteome</keyword>
<evidence type="ECO:0000256" key="3">
    <source>
        <dbReference type="ARBA" id="ARBA00022913"/>
    </source>
</evidence>
<dbReference type="RefSeq" id="WP_200800840.1">
    <property type="nucleotide sequence ID" value="NZ_FTNU01000014.1"/>
</dbReference>
<dbReference type="Proteomes" id="UP000187495">
    <property type="component" value="Unassembled WGS sequence"/>
</dbReference>
<evidence type="ECO:0000313" key="7">
    <source>
        <dbReference type="Proteomes" id="UP000187495"/>
    </source>
</evidence>
<dbReference type="Pfam" id="PF04829">
    <property type="entry name" value="PT-VENN"/>
    <property type="match status" value="1"/>
</dbReference>